<gene>
    <name evidence="2" type="ORF">HEP81_08117</name>
</gene>
<dbReference type="Proteomes" id="UP000516422">
    <property type="component" value="Plasmid pSGRIFU2"/>
</dbReference>
<dbReference type="AlphaFoldDB" id="A0A7H1QDG5"/>
<sequence length="363" mass="39366">MSGPGYSGPAVTARACGRTALLRQLRSQRERRSAWPVRNTVPSVRHPHWAIRRQQRQLRATPARVLRHVDLREQRFIPGQGTATARSRLSTRARRVGALTMDPQGCRRAGVRLYASKVPWCEKTQGSRLGPLRFAAQARGLGRVGLALAAIRVGPALQRRFPCRIGRAEAGASRRTLDVGGQNHCVALRIPNRACGPLMPLRISGKTGTHVGARVRQAGCRPSSRAACRPGRRGVAQRPKLDPTARSHRPPIRSVPPGPRSRQVSEQGVRGGLSRGRVQGVPVCPPVRGGCSPDVPTVAEPASWRAATIAQAQRQAAARSSMRRVVGLSPSGRRWRGLASRRGDSQPVGWRLTVVSELARSLG</sequence>
<dbReference type="KEGG" id="sgf:HEP81_08117"/>
<proteinExistence type="predicted"/>
<geneLocation type="plasmid" evidence="2 3">
    <name>pSGRIFU2</name>
</geneLocation>
<feature type="region of interest" description="Disordered" evidence="1">
    <location>
        <begin position="217"/>
        <end position="281"/>
    </location>
</feature>
<keyword evidence="2" id="KW-0614">Plasmid</keyword>
<protein>
    <submittedName>
        <fullName evidence="2">Uncharacterized protein</fullName>
    </submittedName>
</protein>
<name>A0A7H1QDG5_9ACTN</name>
<evidence type="ECO:0000313" key="3">
    <source>
        <dbReference type="Proteomes" id="UP000516422"/>
    </source>
</evidence>
<evidence type="ECO:0000313" key="2">
    <source>
        <dbReference type="EMBL" id="QNT98345.1"/>
    </source>
</evidence>
<accession>A0A7H1QDG5</accession>
<reference evidence="2 3" key="1">
    <citation type="submission" date="2020-04" db="EMBL/GenBank/DDBJ databases">
        <title>Characterization and engineering of Streptomyces griseofuscus DSM40191 as a potential heterologous host for expression of BGCs.</title>
        <authorList>
            <person name="Gren T."/>
            <person name="Whitford C.M."/>
            <person name="Mohite O.S."/>
            <person name="Joergensen T.S."/>
            <person name="Nielsen J.B."/>
            <person name="Lee S.Y."/>
            <person name="Weber T."/>
        </authorList>
    </citation>
    <scope>NUCLEOTIDE SEQUENCE [LARGE SCALE GENOMIC DNA]</scope>
    <source>
        <strain evidence="2 3">DSM 40191</strain>
        <plasmid evidence="2 3">pSGRIFU2</plasmid>
    </source>
</reference>
<dbReference type="EMBL" id="CP051008">
    <property type="protein sequence ID" value="QNT98345.1"/>
    <property type="molecule type" value="Genomic_DNA"/>
</dbReference>
<evidence type="ECO:0000256" key="1">
    <source>
        <dbReference type="SAM" id="MobiDB-lite"/>
    </source>
</evidence>
<organism evidence="2 3">
    <name type="scientific">Streptomyces griseofuscus</name>
    <dbReference type="NCBI Taxonomy" id="146922"/>
    <lineage>
        <taxon>Bacteria</taxon>
        <taxon>Bacillati</taxon>
        <taxon>Actinomycetota</taxon>
        <taxon>Actinomycetes</taxon>
        <taxon>Kitasatosporales</taxon>
        <taxon>Streptomycetaceae</taxon>
        <taxon>Streptomyces</taxon>
    </lineage>
</organism>